<name>A0A392REB8_9FABA</name>
<accession>A0A392REB8</accession>
<proteinExistence type="predicted"/>
<reference evidence="1 2" key="1">
    <citation type="journal article" date="2018" name="Front. Plant Sci.">
        <title>Red Clover (Trifolium pratense) and Zigzag Clover (T. medium) - A Picture of Genomic Similarities and Differences.</title>
        <authorList>
            <person name="Dluhosova J."/>
            <person name="Istvanek J."/>
            <person name="Nedelnik J."/>
            <person name="Repkova J."/>
        </authorList>
    </citation>
    <scope>NUCLEOTIDE SEQUENCE [LARGE SCALE GENOMIC DNA]</scope>
    <source>
        <strain evidence="2">cv. 10/8</strain>
        <tissue evidence="1">Leaf</tissue>
    </source>
</reference>
<dbReference type="AlphaFoldDB" id="A0A392REB8"/>
<evidence type="ECO:0000313" key="1">
    <source>
        <dbReference type="EMBL" id="MCI34968.1"/>
    </source>
</evidence>
<dbReference type="Proteomes" id="UP000265520">
    <property type="component" value="Unassembled WGS sequence"/>
</dbReference>
<evidence type="ECO:0000313" key="2">
    <source>
        <dbReference type="Proteomes" id="UP000265520"/>
    </source>
</evidence>
<protein>
    <submittedName>
        <fullName evidence="1">Uncharacterized protein</fullName>
    </submittedName>
</protein>
<sequence>GEAAYLNNLSGYGIRTKNNKKIKPTINENVKWITATAKTLVGVSVESFRVLLVVSTLFLRRNRVYFLLRSEYVFPSLGSGGGERKSGI</sequence>
<keyword evidence="2" id="KW-1185">Reference proteome</keyword>
<organism evidence="1 2">
    <name type="scientific">Trifolium medium</name>
    <dbReference type="NCBI Taxonomy" id="97028"/>
    <lineage>
        <taxon>Eukaryota</taxon>
        <taxon>Viridiplantae</taxon>
        <taxon>Streptophyta</taxon>
        <taxon>Embryophyta</taxon>
        <taxon>Tracheophyta</taxon>
        <taxon>Spermatophyta</taxon>
        <taxon>Magnoliopsida</taxon>
        <taxon>eudicotyledons</taxon>
        <taxon>Gunneridae</taxon>
        <taxon>Pentapetalae</taxon>
        <taxon>rosids</taxon>
        <taxon>fabids</taxon>
        <taxon>Fabales</taxon>
        <taxon>Fabaceae</taxon>
        <taxon>Papilionoideae</taxon>
        <taxon>50 kb inversion clade</taxon>
        <taxon>NPAAA clade</taxon>
        <taxon>Hologalegina</taxon>
        <taxon>IRL clade</taxon>
        <taxon>Trifolieae</taxon>
        <taxon>Trifolium</taxon>
    </lineage>
</organism>
<comment type="caution">
    <text evidence="1">The sequence shown here is derived from an EMBL/GenBank/DDBJ whole genome shotgun (WGS) entry which is preliminary data.</text>
</comment>
<dbReference type="EMBL" id="LXQA010218852">
    <property type="protein sequence ID" value="MCI34968.1"/>
    <property type="molecule type" value="Genomic_DNA"/>
</dbReference>
<feature type="non-terminal residue" evidence="1">
    <location>
        <position position="1"/>
    </location>
</feature>